<comment type="caution">
    <text evidence="4">The sequence shown here is derived from an EMBL/GenBank/DDBJ whole genome shotgun (WGS) entry which is preliminary data.</text>
</comment>
<keyword evidence="1" id="KW-0812">Transmembrane</keyword>
<feature type="domain" description="Methyltransferase type 11" evidence="2">
    <location>
        <begin position="157"/>
        <end position="207"/>
    </location>
</feature>
<name>A0A7J7P3R2_9MAGN</name>
<keyword evidence="5" id="KW-1185">Reference proteome</keyword>
<sequence>MDPTAKPSPGLVRNLLVRVFSFCVFVLVLRFVYVVTIAGGSCDAGDFCFFSIPDTLNFASVSAGVITGASAVSGEGTSSSVSVSESSLNDLWTSKEWRNSVDFHSGVFQDLMAESYLNTNSKALCVETLTGVDVFALKEIGVHDVVGIAKKAVPPLVKFGKAIRIPFEDDMFDFVFSGGSGVDRYVKQAEFASEIGRTLKPEGFLVVHTNSAKDTYSFNSFIGLFNCCRLVRHREIDNGDTIMPSIHEIVLKKEYKSENENSKLDSNIVHKCSVPVPGFKHEIVRNAENIISEEPLKPWLTLKRNLKNIKYLSSMVDINFKKRYVYVDVGARSYGSSIGSWFKKQYPKQNKTFEIYAIEADKAFHEEYKSRKGVNLLPYAAWVRNETLFFEINGDPGQKMADNKTRGMGRIQPGQSSTGEMGNVNKIQGFDFANWLKNTVSERDYVVMKMDVEGTEFDLIPRLFETGAICLIDEIFLECHYNRWQKCCPGERSSKYENTYDQCLELFGSLRKMGILVHQWF</sequence>
<evidence type="ECO:0000313" key="5">
    <source>
        <dbReference type="Proteomes" id="UP000541444"/>
    </source>
</evidence>
<feature type="transmembrane region" description="Helical" evidence="1">
    <location>
        <begin position="15"/>
        <end position="33"/>
    </location>
</feature>
<evidence type="ECO:0000259" key="3">
    <source>
        <dbReference type="Pfam" id="PF25276"/>
    </source>
</evidence>
<dbReference type="EMBL" id="JACGCM010000304">
    <property type="protein sequence ID" value="KAF6174086.1"/>
    <property type="molecule type" value="Genomic_DNA"/>
</dbReference>
<dbReference type="InterPro" id="IPR013216">
    <property type="entry name" value="Methyltransf_11"/>
</dbReference>
<proteinExistence type="predicted"/>
<dbReference type="PANTHER" id="PTHR44843">
    <property type="entry name" value="METHYLTRANSFERASE"/>
    <property type="match status" value="1"/>
</dbReference>
<dbReference type="InterPro" id="IPR029063">
    <property type="entry name" value="SAM-dependent_MTases_sf"/>
</dbReference>
<dbReference type="OrthoDB" id="10006218at2759"/>
<protein>
    <recommendedName>
        <fullName evidence="6">Methyltransferase</fullName>
    </recommendedName>
</protein>
<organism evidence="4 5">
    <name type="scientific">Kingdonia uniflora</name>
    <dbReference type="NCBI Taxonomy" id="39325"/>
    <lineage>
        <taxon>Eukaryota</taxon>
        <taxon>Viridiplantae</taxon>
        <taxon>Streptophyta</taxon>
        <taxon>Embryophyta</taxon>
        <taxon>Tracheophyta</taxon>
        <taxon>Spermatophyta</taxon>
        <taxon>Magnoliopsida</taxon>
        <taxon>Ranunculales</taxon>
        <taxon>Circaeasteraceae</taxon>
        <taxon>Kingdonia</taxon>
    </lineage>
</organism>
<accession>A0A7J7P3R2</accession>
<dbReference type="InterPro" id="IPR057192">
    <property type="entry name" value="DUF7870"/>
</dbReference>
<feature type="domain" description="DUF7870" evidence="3">
    <location>
        <begin position="286"/>
        <end position="384"/>
    </location>
</feature>
<evidence type="ECO:0000259" key="2">
    <source>
        <dbReference type="Pfam" id="PF08241"/>
    </source>
</evidence>
<reference evidence="4 5" key="1">
    <citation type="journal article" date="2020" name="IScience">
        <title>Genome Sequencing of the Endangered Kingdonia uniflora (Circaeasteraceae, Ranunculales) Reveals Potential Mechanisms of Evolutionary Specialization.</title>
        <authorList>
            <person name="Sun Y."/>
            <person name="Deng T."/>
            <person name="Zhang A."/>
            <person name="Moore M.J."/>
            <person name="Landis J.B."/>
            <person name="Lin N."/>
            <person name="Zhang H."/>
            <person name="Zhang X."/>
            <person name="Huang J."/>
            <person name="Zhang X."/>
            <person name="Sun H."/>
            <person name="Wang H."/>
        </authorList>
    </citation>
    <scope>NUCLEOTIDE SEQUENCE [LARGE SCALE GENOMIC DNA]</scope>
    <source>
        <strain evidence="4">TB1705</strain>
        <tissue evidence="4">Leaf</tissue>
    </source>
</reference>
<dbReference type="GO" id="GO:0008757">
    <property type="term" value="F:S-adenosylmethionine-dependent methyltransferase activity"/>
    <property type="evidence" value="ECO:0007669"/>
    <property type="project" value="InterPro"/>
</dbReference>
<dbReference type="Proteomes" id="UP000541444">
    <property type="component" value="Unassembled WGS sequence"/>
</dbReference>
<keyword evidence="1" id="KW-1133">Transmembrane helix</keyword>
<evidence type="ECO:0008006" key="6">
    <source>
        <dbReference type="Google" id="ProtNLM"/>
    </source>
</evidence>
<dbReference type="Gene3D" id="3.40.50.150">
    <property type="entry name" value="Vaccinia Virus protein VP39"/>
    <property type="match status" value="2"/>
</dbReference>
<dbReference type="SUPFAM" id="SSF53335">
    <property type="entry name" value="S-adenosyl-L-methionine-dependent methyltransferases"/>
    <property type="match status" value="2"/>
</dbReference>
<dbReference type="AlphaFoldDB" id="A0A7J7P3R2"/>
<dbReference type="Pfam" id="PF25276">
    <property type="entry name" value="DUF7870"/>
    <property type="match status" value="2"/>
</dbReference>
<evidence type="ECO:0000313" key="4">
    <source>
        <dbReference type="EMBL" id="KAF6174086.1"/>
    </source>
</evidence>
<feature type="domain" description="DUF7870" evidence="3">
    <location>
        <begin position="424"/>
        <end position="521"/>
    </location>
</feature>
<keyword evidence="1" id="KW-0472">Membrane</keyword>
<evidence type="ECO:0000256" key="1">
    <source>
        <dbReference type="SAM" id="Phobius"/>
    </source>
</evidence>
<dbReference type="Pfam" id="PF08241">
    <property type="entry name" value="Methyltransf_11"/>
    <property type="match status" value="1"/>
</dbReference>
<dbReference type="PANTHER" id="PTHR44843:SF14">
    <property type="entry name" value="METHYLTRANSFERASE TYPE 11 DOMAIN-CONTAINING PROTEIN"/>
    <property type="match status" value="1"/>
</dbReference>
<gene>
    <name evidence="4" type="ORF">GIB67_020268</name>
</gene>